<keyword evidence="3" id="KW-0472">Membrane</keyword>
<dbReference type="GO" id="GO:0016020">
    <property type="term" value="C:membrane"/>
    <property type="evidence" value="ECO:0007669"/>
    <property type="project" value="InterPro"/>
</dbReference>
<feature type="region of interest" description="Disordered" evidence="2">
    <location>
        <begin position="1"/>
        <end position="22"/>
    </location>
</feature>
<evidence type="ECO:0008006" key="6">
    <source>
        <dbReference type="Google" id="ProtNLM"/>
    </source>
</evidence>
<dbReference type="Gene3D" id="1.20.58.340">
    <property type="entry name" value="Magnesium transport protein CorA, transmembrane region"/>
    <property type="match status" value="1"/>
</dbReference>
<name>A0A6A6R220_9PEZI</name>
<feature type="transmembrane region" description="Helical" evidence="3">
    <location>
        <begin position="695"/>
        <end position="713"/>
    </location>
</feature>
<feature type="coiled-coil region" evidence="1">
    <location>
        <begin position="440"/>
        <end position="474"/>
    </location>
</feature>
<feature type="compositionally biased region" description="Polar residues" evidence="2">
    <location>
        <begin position="1"/>
        <end position="12"/>
    </location>
</feature>
<keyword evidence="3" id="KW-1133">Transmembrane helix</keyword>
<evidence type="ECO:0000256" key="1">
    <source>
        <dbReference type="SAM" id="Coils"/>
    </source>
</evidence>
<sequence length="875" mass="99883">MATDNLSGSTQTDVRDFGNVETEPFRWAPQTAKISSGEAKQKRRLSQRNVDAINKWPSGPPDSYVDRVPIEDSEHIWQTISGKKAQDSTDFLRVYCLFDRPPSLDKVLSWRRAWTSWSYEGGYPSFSKFLKLAGRTRKSRCRFLISDLDLTAGKTEEYLFRDSAVDRGLDDLWENIKQRPMWAKQKSTTAITRIMQIVDLSPMVLACIIGSTPRVDVSYVASFVDRHLKFMNWGMANLNKFRDLGWSTYTLEYHFAFYHVSLDYVDPESVQHDPRDWRRSASFGREKEGCTRHIHETTLSFLLVGHFSDLSTCIQMEEAYYKDPYAKDTGSRSFRPFDASQPSAMRLLSWVAVALYHVSWRWQCAIDAVDSEITFPAEVVFSRDRTVLMTDDPKFSHAKTYYWALQTYTLFEQTLNDTIKTWENFEMKSLPRLQHSKLDKREWDVKIENIQACMAELQNKRVRIKERIEHVKDLREGLASASALFDSRAAIRQGDNIRLLTYVNLLFLPLSFGTSIFGMQIMGSGHGTVRAFAITLPSIFIGTVFLIMNLQNVLNAWDTVTGGTAIWLLRNMRHHRRQDWKQRAIQVEEDVAATRTPVLKARRKTGGWVYLMFIFEVVLVGIPANEVLVAREYCISLLEKIRHPCRMPKSIDNLESGPIDPTEGAQASIRKMLVRERAQNLRDKYDKGARKREDLAYWTSKVVLGALNGILIMTRILFLPIWIPLLVIVYLLLVIYLQWAPSPKYQTISQEPELKPNVLSQSPWAHACQTLGLDFLLPSSAPLPALAPIPSEEDVTPSKLIRKATQTKRTRRPSIISIEKAKRVGKIGKGNLTVDLAPVRESAEENRGKIGPVSPSSPRPLSQISMPDSAGARSS</sequence>
<dbReference type="GO" id="GO:0046873">
    <property type="term" value="F:metal ion transmembrane transporter activity"/>
    <property type="evidence" value="ECO:0007669"/>
    <property type="project" value="InterPro"/>
</dbReference>
<protein>
    <recommendedName>
        <fullName evidence="6">Cora-domain-containing protein</fullName>
    </recommendedName>
</protein>
<feature type="region of interest" description="Disordered" evidence="2">
    <location>
        <begin position="837"/>
        <end position="875"/>
    </location>
</feature>
<dbReference type="Pfam" id="PF01544">
    <property type="entry name" value="CorA"/>
    <property type="match status" value="1"/>
</dbReference>
<dbReference type="OrthoDB" id="426293at2759"/>
<gene>
    <name evidence="4" type="ORF">BU16DRAFT_505802</name>
</gene>
<reference evidence="4" key="1">
    <citation type="journal article" date="2020" name="Stud. Mycol.">
        <title>101 Dothideomycetes genomes: a test case for predicting lifestyles and emergence of pathogens.</title>
        <authorList>
            <person name="Haridas S."/>
            <person name="Albert R."/>
            <person name="Binder M."/>
            <person name="Bloem J."/>
            <person name="Labutti K."/>
            <person name="Salamov A."/>
            <person name="Andreopoulos B."/>
            <person name="Baker S."/>
            <person name="Barry K."/>
            <person name="Bills G."/>
            <person name="Bluhm B."/>
            <person name="Cannon C."/>
            <person name="Castanera R."/>
            <person name="Culley D."/>
            <person name="Daum C."/>
            <person name="Ezra D."/>
            <person name="Gonzalez J."/>
            <person name="Henrissat B."/>
            <person name="Kuo A."/>
            <person name="Liang C."/>
            <person name="Lipzen A."/>
            <person name="Lutzoni F."/>
            <person name="Magnuson J."/>
            <person name="Mondo S."/>
            <person name="Nolan M."/>
            <person name="Ohm R."/>
            <person name="Pangilinan J."/>
            <person name="Park H.-J."/>
            <person name="Ramirez L."/>
            <person name="Alfaro M."/>
            <person name="Sun H."/>
            <person name="Tritt A."/>
            <person name="Yoshinaga Y."/>
            <person name="Zwiers L.-H."/>
            <person name="Turgeon B."/>
            <person name="Goodwin S."/>
            <person name="Spatafora J."/>
            <person name="Crous P."/>
            <person name="Grigoriev I."/>
        </authorList>
    </citation>
    <scope>NUCLEOTIDE SEQUENCE</scope>
    <source>
        <strain evidence="4">CBS 269.34</strain>
    </source>
</reference>
<proteinExistence type="predicted"/>
<dbReference type="Proteomes" id="UP000799750">
    <property type="component" value="Unassembled WGS sequence"/>
</dbReference>
<evidence type="ECO:0000313" key="4">
    <source>
        <dbReference type="EMBL" id="KAF2497437.1"/>
    </source>
</evidence>
<keyword evidence="5" id="KW-1185">Reference proteome</keyword>
<evidence type="ECO:0000256" key="3">
    <source>
        <dbReference type="SAM" id="Phobius"/>
    </source>
</evidence>
<organism evidence="4 5">
    <name type="scientific">Lophium mytilinum</name>
    <dbReference type="NCBI Taxonomy" id="390894"/>
    <lineage>
        <taxon>Eukaryota</taxon>
        <taxon>Fungi</taxon>
        <taxon>Dikarya</taxon>
        <taxon>Ascomycota</taxon>
        <taxon>Pezizomycotina</taxon>
        <taxon>Dothideomycetes</taxon>
        <taxon>Pleosporomycetidae</taxon>
        <taxon>Mytilinidiales</taxon>
        <taxon>Mytilinidiaceae</taxon>
        <taxon>Lophium</taxon>
    </lineage>
</organism>
<feature type="transmembrane region" description="Helical" evidence="3">
    <location>
        <begin position="499"/>
        <end position="519"/>
    </location>
</feature>
<feature type="transmembrane region" description="Helical" evidence="3">
    <location>
        <begin position="531"/>
        <end position="550"/>
    </location>
</feature>
<feature type="transmembrane region" description="Helical" evidence="3">
    <location>
        <begin position="719"/>
        <end position="739"/>
    </location>
</feature>
<accession>A0A6A6R220</accession>
<dbReference type="InterPro" id="IPR002523">
    <property type="entry name" value="MgTranspt_CorA/ZnTranspt_ZntB"/>
</dbReference>
<evidence type="ECO:0000313" key="5">
    <source>
        <dbReference type="Proteomes" id="UP000799750"/>
    </source>
</evidence>
<keyword evidence="3" id="KW-0812">Transmembrane</keyword>
<feature type="transmembrane region" description="Helical" evidence="3">
    <location>
        <begin position="608"/>
        <end position="630"/>
    </location>
</feature>
<dbReference type="AlphaFoldDB" id="A0A6A6R220"/>
<feature type="compositionally biased region" description="Polar residues" evidence="2">
    <location>
        <begin position="854"/>
        <end position="875"/>
    </location>
</feature>
<dbReference type="EMBL" id="MU004186">
    <property type="protein sequence ID" value="KAF2497437.1"/>
    <property type="molecule type" value="Genomic_DNA"/>
</dbReference>
<evidence type="ECO:0000256" key="2">
    <source>
        <dbReference type="SAM" id="MobiDB-lite"/>
    </source>
</evidence>
<keyword evidence="1" id="KW-0175">Coiled coil</keyword>